<name>F5YM68_TREPZ</name>
<evidence type="ECO:0000313" key="5">
    <source>
        <dbReference type="Proteomes" id="UP000009223"/>
    </source>
</evidence>
<dbReference type="EMBL" id="CP001843">
    <property type="protein sequence ID" value="AEF85582.1"/>
    <property type="molecule type" value="Genomic_DNA"/>
</dbReference>
<dbReference type="eggNOG" id="COG0778">
    <property type="taxonomic scope" value="Bacteria"/>
</dbReference>
<dbReference type="KEGG" id="tpi:TREPR_0437"/>
<dbReference type="Proteomes" id="UP000009223">
    <property type="component" value="Chromosome"/>
</dbReference>
<reference evidence="5" key="1">
    <citation type="submission" date="2009-12" db="EMBL/GenBank/DDBJ databases">
        <title>Complete sequence of Treponema primitia strain ZAS-2.</title>
        <authorList>
            <person name="Tetu S.G."/>
            <person name="Matson E."/>
            <person name="Ren Q."/>
            <person name="Seshadri R."/>
            <person name="Elbourne L."/>
            <person name="Hassan K.A."/>
            <person name="Durkin A."/>
            <person name="Radune D."/>
            <person name="Mohamoud Y."/>
            <person name="Shay R."/>
            <person name="Jin S."/>
            <person name="Zhang X."/>
            <person name="Lucey K."/>
            <person name="Ballor N.R."/>
            <person name="Ottesen E."/>
            <person name="Rosenthal R."/>
            <person name="Allen A."/>
            <person name="Leadbetter J.R."/>
            <person name="Paulsen I.T."/>
        </authorList>
    </citation>
    <scope>NUCLEOTIDE SEQUENCE [LARGE SCALE GENOMIC DNA]</scope>
    <source>
        <strain evidence="5">ATCC BAA-887 / DSM 12427 / ZAS-2</strain>
    </source>
</reference>
<dbReference type="PANTHER" id="PTHR43673">
    <property type="entry name" value="NAD(P)H NITROREDUCTASE YDGI-RELATED"/>
    <property type="match status" value="1"/>
</dbReference>
<dbReference type="Pfam" id="PF00881">
    <property type="entry name" value="Nitroreductase"/>
    <property type="match status" value="1"/>
</dbReference>
<feature type="domain" description="Nitroreductase" evidence="3">
    <location>
        <begin position="9"/>
        <end position="156"/>
    </location>
</feature>
<dbReference type="RefSeq" id="WP_015709577.1">
    <property type="nucleotide sequence ID" value="NC_015578.1"/>
</dbReference>
<dbReference type="GO" id="GO:0016491">
    <property type="term" value="F:oxidoreductase activity"/>
    <property type="evidence" value="ECO:0007669"/>
    <property type="project" value="UniProtKB-KW"/>
</dbReference>
<dbReference type="SUPFAM" id="SSF55469">
    <property type="entry name" value="FMN-dependent nitroreductase-like"/>
    <property type="match status" value="1"/>
</dbReference>
<dbReference type="OrthoDB" id="9812105at2"/>
<dbReference type="AlphaFoldDB" id="F5YM68"/>
<dbReference type="HOGENOM" id="CLU_070764_7_1_12"/>
<evidence type="ECO:0000259" key="3">
    <source>
        <dbReference type="Pfam" id="PF00881"/>
    </source>
</evidence>
<dbReference type="CDD" id="cd02062">
    <property type="entry name" value="Nitro_FMN_reductase"/>
    <property type="match status" value="1"/>
</dbReference>
<dbReference type="Gene3D" id="3.40.109.10">
    <property type="entry name" value="NADH Oxidase"/>
    <property type="match status" value="2"/>
</dbReference>
<evidence type="ECO:0000256" key="2">
    <source>
        <dbReference type="ARBA" id="ARBA00023002"/>
    </source>
</evidence>
<evidence type="ECO:0000256" key="1">
    <source>
        <dbReference type="ARBA" id="ARBA00007118"/>
    </source>
</evidence>
<gene>
    <name evidence="4" type="ordered locus">TREPR_0437</name>
</gene>
<dbReference type="STRING" id="545694.TREPR_0437"/>
<keyword evidence="2" id="KW-0560">Oxidoreductase</keyword>
<evidence type="ECO:0000313" key="4">
    <source>
        <dbReference type="EMBL" id="AEF85582.1"/>
    </source>
</evidence>
<accession>F5YM68</accession>
<keyword evidence="5" id="KW-1185">Reference proteome</keyword>
<organism evidence="4 5">
    <name type="scientific">Treponema primitia (strain ATCC BAA-887 / DSM 12427 / ZAS-2)</name>
    <dbReference type="NCBI Taxonomy" id="545694"/>
    <lineage>
        <taxon>Bacteria</taxon>
        <taxon>Pseudomonadati</taxon>
        <taxon>Spirochaetota</taxon>
        <taxon>Spirochaetia</taxon>
        <taxon>Spirochaetales</taxon>
        <taxon>Treponemataceae</taxon>
        <taxon>Treponema</taxon>
    </lineage>
</organism>
<proteinExistence type="inferred from homology"/>
<protein>
    <submittedName>
        <fullName evidence="4">Nitroreductase</fullName>
    </submittedName>
</protein>
<dbReference type="PANTHER" id="PTHR43673:SF10">
    <property type="entry name" value="NADH DEHYDROGENASE_NAD(P)H NITROREDUCTASE XCC3605-RELATED"/>
    <property type="match status" value="1"/>
</dbReference>
<sequence>MSDFLDLCKKRQSCRGFSEQAVEHDKLVQCVEAGRLTHSGCNAQPWSFVVVESEDMVSQIALCGQQLKQNVWLGTAKAFIIILEEHAVLSPIISCFLDSQYYAKGDLGAAAAYVCLEAASQGLGSCITGLYDRKKICELLNIPVEKQFGSVIALGYSANDTIRSKKRKAFEDIVRFV</sequence>
<reference evidence="4 5" key="2">
    <citation type="journal article" date="2011" name="ISME J.">
        <title>RNA-seq reveals cooperative metabolic interactions between two termite-gut spirochete species in co-culture.</title>
        <authorList>
            <person name="Rosenthal A.Z."/>
            <person name="Matson E.G."/>
            <person name="Eldar A."/>
            <person name="Leadbetter J.R."/>
        </authorList>
    </citation>
    <scope>NUCLEOTIDE SEQUENCE [LARGE SCALE GENOMIC DNA]</scope>
    <source>
        <strain evidence="5">ATCC BAA-887 / DSM 12427 / ZAS-2</strain>
    </source>
</reference>
<dbReference type="InterPro" id="IPR029479">
    <property type="entry name" value="Nitroreductase"/>
</dbReference>
<dbReference type="InterPro" id="IPR000415">
    <property type="entry name" value="Nitroreductase-like"/>
</dbReference>
<comment type="similarity">
    <text evidence="1">Belongs to the nitroreductase family.</text>
</comment>